<dbReference type="InterPro" id="IPR050245">
    <property type="entry name" value="PrsA_foldase"/>
</dbReference>
<dbReference type="RefSeq" id="WP_240486851.1">
    <property type="nucleotide sequence ID" value="NZ_JMCB01000009.1"/>
</dbReference>
<dbReference type="PANTHER" id="PTHR47245:SF2">
    <property type="entry name" value="PEPTIDYL-PROLYL CIS-TRANS ISOMERASE HP_0175-RELATED"/>
    <property type="match status" value="1"/>
</dbReference>
<name>A0A085WG14_9BACT</name>
<comment type="caution">
    <text evidence="1">The sequence shown here is derived from an EMBL/GenBank/DDBJ whole genome shotgun (WGS) entry which is preliminary data.</text>
</comment>
<accession>A0A085WG14</accession>
<organism evidence="1 2">
    <name type="scientific">Hyalangium minutum</name>
    <dbReference type="NCBI Taxonomy" id="394096"/>
    <lineage>
        <taxon>Bacteria</taxon>
        <taxon>Pseudomonadati</taxon>
        <taxon>Myxococcota</taxon>
        <taxon>Myxococcia</taxon>
        <taxon>Myxococcales</taxon>
        <taxon>Cystobacterineae</taxon>
        <taxon>Archangiaceae</taxon>
        <taxon>Hyalangium</taxon>
    </lineage>
</organism>
<reference evidence="1 2" key="1">
    <citation type="submission" date="2014-04" db="EMBL/GenBank/DDBJ databases">
        <title>Genome assembly of Hyalangium minutum DSM 14724.</title>
        <authorList>
            <person name="Sharma G."/>
            <person name="Subramanian S."/>
        </authorList>
    </citation>
    <scope>NUCLEOTIDE SEQUENCE [LARGE SCALE GENOMIC DNA]</scope>
    <source>
        <strain evidence="1 2">DSM 14724</strain>
    </source>
</reference>
<dbReference type="AlphaFoldDB" id="A0A085WG14"/>
<proteinExistence type="predicted"/>
<dbReference type="InterPro" id="IPR027304">
    <property type="entry name" value="Trigger_fact/SurA_dom_sf"/>
</dbReference>
<evidence type="ECO:0000313" key="1">
    <source>
        <dbReference type="EMBL" id="KFE66627.1"/>
    </source>
</evidence>
<keyword evidence="2" id="KW-1185">Reference proteome</keyword>
<dbReference type="PATRIC" id="fig|394096.3.peg.4872"/>
<dbReference type="Gene3D" id="1.10.4030.10">
    <property type="entry name" value="Porin chaperone SurA, peptide-binding domain"/>
    <property type="match status" value="1"/>
</dbReference>
<dbReference type="STRING" id="394096.DB31_8841"/>
<gene>
    <name evidence="1" type="ORF">DB31_8841</name>
</gene>
<dbReference type="EMBL" id="JMCB01000009">
    <property type="protein sequence ID" value="KFE66627.1"/>
    <property type="molecule type" value="Genomic_DNA"/>
</dbReference>
<evidence type="ECO:0008006" key="3">
    <source>
        <dbReference type="Google" id="ProtNLM"/>
    </source>
</evidence>
<dbReference type="Proteomes" id="UP000028725">
    <property type="component" value="Unassembled WGS sequence"/>
</dbReference>
<dbReference type="SUPFAM" id="SSF109998">
    <property type="entry name" value="Triger factor/SurA peptide-binding domain-like"/>
    <property type="match status" value="1"/>
</dbReference>
<evidence type="ECO:0000313" key="2">
    <source>
        <dbReference type="Proteomes" id="UP000028725"/>
    </source>
</evidence>
<protein>
    <recommendedName>
        <fullName evidence="3">Peptidylprolyl isomerase</fullName>
    </recommendedName>
</protein>
<sequence>MMKVVLPVRARPRRAVVLGLAGWLLGGPALSLAQGTPALVPAAPQPEGRIIDQVVAVIEGQVLTQSELEFETRVALVQQGALQAAFAPLDEEALKGGLELAINLRLQVLSANRLEAFSAEKEEVEARLARFRDTFESEDAFLRFLSRAGADLKLLTEVLERRVRAERILDSRLRPRAQVSEAEVLRYYQQHASEYPEGYPAVKARLQNRLRKERYDQLAAEDLAELRATAQVRRVASFAREVRR</sequence>
<dbReference type="PANTHER" id="PTHR47245">
    <property type="entry name" value="PEPTIDYLPROLYL ISOMERASE"/>
    <property type="match status" value="1"/>
</dbReference>